<evidence type="ECO:0000313" key="3">
    <source>
        <dbReference type="Proteomes" id="UP000193090"/>
    </source>
</evidence>
<proteinExistence type="predicted"/>
<dbReference type="Pfam" id="PF05076">
    <property type="entry name" value="SUFU"/>
    <property type="match status" value="1"/>
</dbReference>
<dbReference type="AlphaFoldDB" id="A0A1X2EQD3"/>
<dbReference type="Proteomes" id="UP000193090">
    <property type="component" value="Unassembled WGS sequence"/>
</dbReference>
<gene>
    <name evidence="2" type="ORF">AWC30_02710</name>
</gene>
<dbReference type="EMBL" id="LQPZ01000007">
    <property type="protein sequence ID" value="ORX08335.1"/>
    <property type="molecule type" value="Genomic_DNA"/>
</dbReference>
<comment type="caution">
    <text evidence="2">The sequence shown here is derived from an EMBL/GenBank/DDBJ whole genome shotgun (WGS) entry which is preliminary data.</text>
</comment>
<accession>A0A1X2EQD3</accession>
<dbReference type="STRING" id="1798.AWC30_02710"/>
<feature type="domain" description="Suppressor of fused-like" evidence="1">
    <location>
        <begin position="34"/>
        <end position="197"/>
    </location>
</feature>
<dbReference type="RefSeq" id="WP_085107808.1">
    <property type="nucleotide sequence ID" value="NZ_JACKSN010000194.1"/>
</dbReference>
<reference evidence="2 3" key="1">
    <citation type="submission" date="2016-01" db="EMBL/GenBank/DDBJ databases">
        <title>The new phylogeny of the genus Mycobacterium.</title>
        <authorList>
            <person name="Tarcisio F."/>
            <person name="Conor M."/>
            <person name="Antonella G."/>
            <person name="Elisabetta G."/>
            <person name="Giulia F.S."/>
            <person name="Sara T."/>
            <person name="Anna F."/>
            <person name="Clotilde B."/>
            <person name="Roberto B."/>
            <person name="Veronica D.S."/>
            <person name="Fabio R."/>
            <person name="Monica P."/>
            <person name="Olivier J."/>
            <person name="Enrico T."/>
            <person name="Nicola S."/>
        </authorList>
    </citation>
    <scope>NUCLEOTIDE SEQUENCE [LARGE SCALE GENOMIC DNA]</scope>
    <source>
        <strain evidence="2 3">DSM 44153</strain>
    </source>
</reference>
<organism evidence="2 3">
    <name type="scientific">Mycolicibacillus trivialis</name>
    <dbReference type="NCBI Taxonomy" id="1798"/>
    <lineage>
        <taxon>Bacteria</taxon>
        <taxon>Bacillati</taxon>
        <taxon>Actinomycetota</taxon>
        <taxon>Actinomycetes</taxon>
        <taxon>Mycobacteriales</taxon>
        <taxon>Mycobacteriaceae</taxon>
        <taxon>Mycolicibacillus</taxon>
    </lineage>
</organism>
<name>A0A1X2EQD3_9MYCO</name>
<keyword evidence="3" id="KW-1185">Reference proteome</keyword>
<dbReference type="InterPro" id="IPR020941">
    <property type="entry name" value="SUFU-like_domain"/>
</dbReference>
<evidence type="ECO:0000313" key="2">
    <source>
        <dbReference type="EMBL" id="ORX08335.1"/>
    </source>
</evidence>
<protein>
    <submittedName>
        <fullName evidence="2">Suppressor of fused protein (SUFU)</fullName>
    </submittedName>
</protein>
<dbReference type="OrthoDB" id="5191848at2"/>
<sequence length="202" mass="21199">MTDVADLVRRHLTEHFAAAGVPDEPDAASVTFLGSEPIEVLRYRPDADGVVHYVSVGCAKHPMADPSEIIADPVRGPRAEVVLGVRDIGPADGIARSLAVLAAAPGVDGVVLAPDALIDFGSPLWQGARGPVPFTAVLLSESTIADLELPAPAEPVRFLTATPITPTEGAWVRIKGPDALRQAWIDDGVDVLDPNRRASQPS</sequence>
<evidence type="ECO:0000259" key="1">
    <source>
        <dbReference type="Pfam" id="PF05076"/>
    </source>
</evidence>